<dbReference type="SUPFAM" id="SSF53756">
    <property type="entry name" value="UDP-Glycosyltransferase/glycogen phosphorylase"/>
    <property type="match status" value="1"/>
</dbReference>
<keyword evidence="2" id="KW-0328">Glycosyltransferase</keyword>
<evidence type="ECO:0000256" key="1">
    <source>
        <dbReference type="ARBA" id="ARBA00009995"/>
    </source>
</evidence>
<dbReference type="AlphaFoldDB" id="A0A565BTB3"/>
<dbReference type="CDD" id="cd03784">
    <property type="entry name" value="GT1_Gtf-like"/>
    <property type="match status" value="1"/>
</dbReference>
<dbReference type="PANTHER" id="PTHR11926:SF913">
    <property type="entry name" value="UDP-GLYCOSYLTRANSFERASE SUPERFAMILY PROTEIN-RELATED"/>
    <property type="match status" value="1"/>
</dbReference>
<dbReference type="GO" id="GO:0080044">
    <property type="term" value="F:quercetin 7-O-glucosyltransferase activity"/>
    <property type="evidence" value="ECO:0007669"/>
    <property type="project" value="TreeGrafter"/>
</dbReference>
<dbReference type="GO" id="GO:0080043">
    <property type="term" value="F:quercetin 3-O-glucosyltransferase activity"/>
    <property type="evidence" value="ECO:0007669"/>
    <property type="project" value="TreeGrafter"/>
</dbReference>
<dbReference type="InterPro" id="IPR002213">
    <property type="entry name" value="UDP_glucos_trans"/>
</dbReference>
<protein>
    <recommendedName>
        <fullName evidence="6">UDP-glycosyltransferases domain-containing protein</fullName>
    </recommendedName>
</protein>
<dbReference type="EMBL" id="CABITT030000005">
    <property type="protein sequence ID" value="VVB04613.1"/>
    <property type="molecule type" value="Genomic_DNA"/>
</dbReference>
<name>A0A565BTB3_9BRAS</name>
<proteinExistence type="inferred from homology"/>
<keyword evidence="3" id="KW-0808">Transferase</keyword>
<sequence>MEEMEAKRRIVLVPAPAQGHVTPMMQLGNYRCSRRIYRVSSSSRHMSGFQFVTIPESLPESELERLGLVEFMLKLNKTSEASFKDCIAQLLLQHGNDIACIIYDEFMYFCGAAAKEFEIPSFIFSTQSATNQVLRCVFSKLNAEKFLIDTEDPQVQDKVVEKLHPLRYKHLRPSGFGPLEPLLEFRREVVNKRTASAVIVNTTNCLESSSLSWLQQELGIPVYPLGPLHITASTNSSFLVEDRSCIEWLNQHTPRSVIYISLGSIHHMEAKEILEMSWGLLNSDLPFLWVI</sequence>
<reference evidence="4" key="1">
    <citation type="submission" date="2019-07" db="EMBL/GenBank/DDBJ databases">
        <authorList>
            <person name="Dittberner H."/>
        </authorList>
    </citation>
    <scope>NUCLEOTIDE SEQUENCE [LARGE SCALE GENOMIC DNA]</scope>
</reference>
<organism evidence="4 5">
    <name type="scientific">Arabis nemorensis</name>
    <dbReference type="NCBI Taxonomy" id="586526"/>
    <lineage>
        <taxon>Eukaryota</taxon>
        <taxon>Viridiplantae</taxon>
        <taxon>Streptophyta</taxon>
        <taxon>Embryophyta</taxon>
        <taxon>Tracheophyta</taxon>
        <taxon>Spermatophyta</taxon>
        <taxon>Magnoliopsida</taxon>
        <taxon>eudicotyledons</taxon>
        <taxon>Gunneridae</taxon>
        <taxon>Pentapetalae</taxon>
        <taxon>rosids</taxon>
        <taxon>malvids</taxon>
        <taxon>Brassicales</taxon>
        <taxon>Brassicaceae</taxon>
        <taxon>Arabideae</taxon>
        <taxon>Arabis</taxon>
    </lineage>
</organism>
<evidence type="ECO:0000313" key="5">
    <source>
        <dbReference type="Proteomes" id="UP000489600"/>
    </source>
</evidence>
<evidence type="ECO:0008006" key="6">
    <source>
        <dbReference type="Google" id="ProtNLM"/>
    </source>
</evidence>
<keyword evidence="5" id="KW-1185">Reference proteome</keyword>
<dbReference type="OrthoDB" id="5835829at2759"/>
<accession>A0A565BTB3</accession>
<dbReference type="Proteomes" id="UP000489600">
    <property type="component" value="Unassembled WGS sequence"/>
</dbReference>
<evidence type="ECO:0000313" key="4">
    <source>
        <dbReference type="EMBL" id="VVB04613.1"/>
    </source>
</evidence>
<comment type="caution">
    <text evidence="4">The sequence shown here is derived from an EMBL/GenBank/DDBJ whole genome shotgun (WGS) entry which is preliminary data.</text>
</comment>
<evidence type="ECO:0000256" key="2">
    <source>
        <dbReference type="ARBA" id="ARBA00022676"/>
    </source>
</evidence>
<comment type="similarity">
    <text evidence="1">Belongs to the UDP-glycosyltransferase family.</text>
</comment>
<dbReference type="Gene3D" id="3.40.50.2000">
    <property type="entry name" value="Glycogen Phosphorylase B"/>
    <property type="match status" value="2"/>
</dbReference>
<evidence type="ECO:0000256" key="3">
    <source>
        <dbReference type="ARBA" id="ARBA00022679"/>
    </source>
</evidence>
<gene>
    <name evidence="4" type="ORF">ANE_LOCUS15057</name>
</gene>
<dbReference type="PANTHER" id="PTHR11926">
    <property type="entry name" value="GLUCOSYL/GLUCURONOSYL TRANSFERASES"/>
    <property type="match status" value="1"/>
</dbReference>